<name>A0AAW3YXL4_9GAMM</name>
<gene>
    <name evidence="1" type="ORF">ID854_17120</name>
</gene>
<protein>
    <submittedName>
        <fullName evidence="1">Uncharacterized protein</fullName>
    </submittedName>
</protein>
<dbReference type="RefSeq" id="WP_323869517.1">
    <property type="nucleotide sequence ID" value="NZ_JACXBF010000457.1"/>
</dbReference>
<organism evidence="1">
    <name type="scientific">Xenorhabdus szentirmaii</name>
    <dbReference type="NCBI Taxonomy" id="290112"/>
    <lineage>
        <taxon>Bacteria</taxon>
        <taxon>Pseudomonadati</taxon>
        <taxon>Pseudomonadota</taxon>
        <taxon>Gammaproteobacteria</taxon>
        <taxon>Enterobacterales</taxon>
        <taxon>Morganellaceae</taxon>
        <taxon>Xenorhabdus</taxon>
    </lineage>
</organism>
<dbReference type="AlphaFoldDB" id="A0AAW3YXL4"/>
<accession>A0AAW3YXL4</accession>
<comment type="caution">
    <text evidence="1">The sequence shown here is derived from an EMBL/GenBank/DDBJ whole genome shotgun (WGS) entry which is preliminary data.</text>
</comment>
<reference evidence="1" key="2">
    <citation type="journal article" date="2024" name="Toxins">
        <title>Genome Sequence Analysis of Native Xenorhabdus Strains Isolated from Entomopathogenic Nematodes in Argentina.</title>
        <authorList>
            <person name="Palma L."/>
            <person name="Frizzo L."/>
            <person name="Kaiser S."/>
            <person name="Berry C."/>
            <person name="Caballero P."/>
            <person name="Bode H.B."/>
            <person name="Del Valle E.E."/>
        </authorList>
    </citation>
    <scope>NUCLEOTIDE SEQUENCE</scope>
    <source>
        <strain evidence="1">M</strain>
    </source>
</reference>
<reference evidence="1" key="1">
    <citation type="submission" date="2020-09" db="EMBL/GenBank/DDBJ databases">
        <authorList>
            <person name="Palma L."/>
            <person name="Caballero P."/>
            <person name="Berry C."/>
            <person name="Del Valle E."/>
        </authorList>
    </citation>
    <scope>NUCLEOTIDE SEQUENCE</scope>
    <source>
        <strain evidence="1">M</strain>
    </source>
</reference>
<evidence type="ECO:0000313" key="1">
    <source>
        <dbReference type="EMBL" id="MBD2802111.1"/>
    </source>
</evidence>
<proteinExistence type="predicted"/>
<dbReference type="Proteomes" id="UP001193920">
    <property type="component" value="Unassembled WGS sequence"/>
</dbReference>
<dbReference type="EMBL" id="JACXBF010000457">
    <property type="protein sequence ID" value="MBD2802111.1"/>
    <property type="molecule type" value="Genomic_DNA"/>
</dbReference>
<sequence>MNIEIYDTDTTITYPVVFKCKIKVIRDKNNWGKNTFIFKGSEYKKITANINYGYYSEQINGLNIPEASYMKFKVIVPFASGNDGEVEEVFIHTSAGNVIGRSWTSYSGEVSINYRPVDGKVFRFDDISITIDEKENIGSGYYELFGIIGIDNIEITNITLIDQSKLSNPKSIFGIGDSFKIKVDNINFPGTYSKNMSSYGYFINLYNCIDITMSRVSANRLVVDYWSMYGANKVKKMAITDSQFYRYDNHSFVQDVYSNNVISRGSDLSGNGFRIMENCSFIFTKEESGYLLYLRGEANGNNNNFFKGDIHINNCKIYGDVKDFSIFRSEKISNSCLYGDVFENLTIKNLSFDNGFTGFKIFYDTNAKRKLFKKLQIIDCHWSNIWCKGISTTPDCFIGDDNFEISLKNVTFRKPYGYNDLISNSRYCAAFFGDFKGLKFNIDGCNYVTPYIELSKYLVVKNSIMSGCICNKTDECFFSSSVLQDPTIQTVSFGRGLSRITSFGCEVAGNYYYDENTTGAAVEVITTKNKNDSAFKFYGKLFFDPDDAKEAMPYNIYYIKQQ</sequence>